<dbReference type="KEGG" id="tli:Tlie_0338"/>
<keyword evidence="4 8" id="KW-0812">Transmembrane</keyword>
<dbReference type="Gene3D" id="1.20.1730.10">
    <property type="entry name" value="Sodium/glucose cotransporter"/>
    <property type="match status" value="1"/>
</dbReference>
<dbReference type="eggNOG" id="COG0591">
    <property type="taxonomic scope" value="Bacteria"/>
</dbReference>
<evidence type="ECO:0000256" key="7">
    <source>
        <dbReference type="RuleBase" id="RU362091"/>
    </source>
</evidence>
<keyword evidence="3" id="KW-0813">Transport</keyword>
<feature type="transmembrane region" description="Helical" evidence="8">
    <location>
        <begin position="6"/>
        <end position="27"/>
    </location>
</feature>
<dbReference type="CDD" id="cd10322">
    <property type="entry name" value="SLC5sbd"/>
    <property type="match status" value="1"/>
</dbReference>
<feature type="transmembrane region" description="Helical" evidence="8">
    <location>
        <begin position="449"/>
        <end position="469"/>
    </location>
</feature>
<dbReference type="InterPro" id="IPR050277">
    <property type="entry name" value="Sodium:Solute_Symporter"/>
</dbReference>
<dbReference type="Proteomes" id="UP000005868">
    <property type="component" value="Chromosome"/>
</dbReference>
<keyword evidence="5 8" id="KW-1133">Transmembrane helix</keyword>
<accession>G7V742</accession>
<evidence type="ECO:0000256" key="5">
    <source>
        <dbReference type="ARBA" id="ARBA00022989"/>
    </source>
</evidence>
<reference evidence="10" key="1">
    <citation type="submission" date="2011-10" db="EMBL/GenBank/DDBJ databases">
        <title>The complete genome of chromosome of Thermovirga lienii DSM 17291.</title>
        <authorList>
            <consortium name="US DOE Joint Genome Institute (JGI-PGF)"/>
            <person name="Lucas S."/>
            <person name="Copeland A."/>
            <person name="Lapidus A."/>
            <person name="Glavina del Rio T."/>
            <person name="Dalin E."/>
            <person name="Tice H."/>
            <person name="Bruce D."/>
            <person name="Goodwin L."/>
            <person name="Pitluck S."/>
            <person name="Peters L."/>
            <person name="Mikhailova N."/>
            <person name="Saunders E."/>
            <person name="Kyrpides N."/>
            <person name="Mavromatis K."/>
            <person name="Ivanova N."/>
            <person name="Last F.I."/>
            <person name="Brettin T."/>
            <person name="Detter J.C."/>
            <person name="Han C."/>
            <person name="Larimer F."/>
            <person name="Land M."/>
            <person name="Hauser L."/>
            <person name="Markowitz V."/>
            <person name="Cheng J.-F."/>
            <person name="Hugenholtz P."/>
            <person name="Woyke T."/>
            <person name="Wu D."/>
            <person name="Spring S."/>
            <person name="Schroeder M."/>
            <person name="Brambilla E.-M."/>
            <person name="Klenk H.-P."/>
            <person name="Eisen J.A."/>
        </authorList>
    </citation>
    <scope>NUCLEOTIDE SEQUENCE [LARGE SCALE GENOMIC DNA]</scope>
    <source>
        <strain evidence="10">ATCC BAA-1197 / DSM 17291 / Cas60314</strain>
    </source>
</reference>
<feature type="transmembrane region" description="Helical" evidence="8">
    <location>
        <begin position="79"/>
        <end position="98"/>
    </location>
</feature>
<dbReference type="HOGENOM" id="CLU_018808_15_3_0"/>
<evidence type="ECO:0000313" key="9">
    <source>
        <dbReference type="EMBL" id="AER66076.1"/>
    </source>
</evidence>
<feature type="transmembrane region" description="Helical" evidence="8">
    <location>
        <begin position="396"/>
        <end position="418"/>
    </location>
</feature>
<name>G7V742_THELD</name>
<dbReference type="OrthoDB" id="9810181at2"/>
<protein>
    <submittedName>
        <fullName evidence="9">Na+/solute symporter</fullName>
    </submittedName>
</protein>
<feature type="transmembrane region" description="Helical" evidence="8">
    <location>
        <begin position="371"/>
        <end position="390"/>
    </location>
</feature>
<dbReference type="PROSITE" id="PS50283">
    <property type="entry name" value="NA_SOLUT_SYMP_3"/>
    <property type="match status" value="1"/>
</dbReference>
<keyword evidence="10" id="KW-1185">Reference proteome</keyword>
<feature type="transmembrane region" description="Helical" evidence="8">
    <location>
        <begin position="321"/>
        <end position="350"/>
    </location>
</feature>
<feature type="transmembrane region" description="Helical" evidence="8">
    <location>
        <begin position="188"/>
        <end position="207"/>
    </location>
</feature>
<feature type="transmembrane region" description="Helical" evidence="8">
    <location>
        <begin position="240"/>
        <end position="262"/>
    </location>
</feature>
<organism evidence="9 10">
    <name type="scientific">Thermovirga lienii (strain ATCC BAA-1197 / DSM 17291 / Cas60314)</name>
    <dbReference type="NCBI Taxonomy" id="580340"/>
    <lineage>
        <taxon>Bacteria</taxon>
        <taxon>Thermotogati</taxon>
        <taxon>Synergistota</taxon>
        <taxon>Synergistia</taxon>
        <taxon>Synergistales</taxon>
        <taxon>Thermovirgaceae</taxon>
        <taxon>Thermovirga</taxon>
    </lineage>
</organism>
<proteinExistence type="inferred from homology"/>
<evidence type="ECO:0000256" key="8">
    <source>
        <dbReference type="SAM" id="Phobius"/>
    </source>
</evidence>
<dbReference type="InterPro" id="IPR038377">
    <property type="entry name" value="Na/Glc_symporter_sf"/>
</dbReference>
<evidence type="ECO:0000313" key="10">
    <source>
        <dbReference type="Proteomes" id="UP000005868"/>
    </source>
</evidence>
<evidence type="ECO:0000256" key="4">
    <source>
        <dbReference type="ARBA" id="ARBA00022692"/>
    </source>
</evidence>
<evidence type="ECO:0000256" key="6">
    <source>
        <dbReference type="ARBA" id="ARBA00023136"/>
    </source>
</evidence>
<feature type="transmembrane region" description="Helical" evidence="8">
    <location>
        <begin position="153"/>
        <end position="176"/>
    </location>
</feature>
<keyword evidence="6 8" id="KW-0472">Membrane</keyword>
<feature type="transmembrane region" description="Helical" evidence="8">
    <location>
        <begin position="283"/>
        <end position="301"/>
    </location>
</feature>
<evidence type="ECO:0000256" key="2">
    <source>
        <dbReference type="ARBA" id="ARBA00006434"/>
    </source>
</evidence>
<dbReference type="PANTHER" id="PTHR48086:SF7">
    <property type="entry name" value="SODIUM-SOLUTE SYMPORTER-RELATED"/>
    <property type="match status" value="1"/>
</dbReference>
<comment type="subcellular location">
    <subcellularLocation>
        <location evidence="1">Membrane</location>
        <topology evidence="1">Multi-pass membrane protein</topology>
    </subcellularLocation>
</comment>
<reference evidence="9 10" key="2">
    <citation type="journal article" date="2012" name="Stand. Genomic Sci.">
        <title>Genome sequence of the moderately thermophilic, amino-acid-degrading and sulfur-reducing bacterium Thermovirga lienii type strain (Cas60314(T)).</title>
        <authorList>
            <person name="Goker M."/>
            <person name="Saunders E."/>
            <person name="Lapidus A."/>
            <person name="Nolan M."/>
            <person name="Lucas S."/>
            <person name="Hammon N."/>
            <person name="Deshpande S."/>
            <person name="Cheng J.F."/>
            <person name="Han C."/>
            <person name="Tapia R."/>
            <person name="Goodwin L.A."/>
            <person name="Pitluck S."/>
            <person name="Liolios K."/>
            <person name="Mavromatis K."/>
            <person name="Pagani I."/>
            <person name="Ivanova N."/>
            <person name="Mikhailova N."/>
            <person name="Pati A."/>
            <person name="Chen A."/>
            <person name="Palaniappan K."/>
            <person name="Land M."/>
            <person name="Chang Y.J."/>
            <person name="Jeffries C.D."/>
            <person name="Brambilla E.M."/>
            <person name="Rohde M."/>
            <person name="Spring S."/>
            <person name="Detter J.C."/>
            <person name="Woyke T."/>
            <person name="Bristow J."/>
            <person name="Eisen J.A."/>
            <person name="Markowitz V."/>
            <person name="Hugenholtz P."/>
            <person name="Kyrpides N.C."/>
            <person name="Klenk H.P."/>
        </authorList>
    </citation>
    <scope>NUCLEOTIDE SEQUENCE [LARGE SCALE GENOMIC DNA]</scope>
    <source>
        <strain evidence="10">ATCC BAA-1197 / DSM 17291 / Cas60314</strain>
    </source>
</reference>
<dbReference type="EMBL" id="CP003096">
    <property type="protein sequence ID" value="AER66076.1"/>
    <property type="molecule type" value="Genomic_DNA"/>
</dbReference>
<dbReference type="AlphaFoldDB" id="G7V742"/>
<sequence>MQLHMIDLFVVVAYFISLVAIGYYIMLQAQRRGMESESFLAADRNMGLIRTAGSAAATDLGGGFSIAMGGLGFSIGISGSWLIGVSALSAVLAALLMAPKIKRWADKVKGLTTGDLFETRFDKKTGTIAALLIGLAWWTFVGGQVIAGAKLVAGTLGLSVTATIIIAGVIILLYTAMGGLKAVMTLDVYQLVVLCVGVIFIMVPLGLKEVGGYSALMAKLASNPETAKLTNWGAVGWKTAIGWFLSIFPVWFISIATFQRVIAAKDEKTAKWGIFLTGFPIEWPIFAIGMTLVGLLAHVLIPNISDPELATPTMIVTILPIGLSGLVVAAYMAAVLSTADSCLMGAVAIFTNDFYRKLINPNASDKDLMRINRLAVFILGSLAIGLAYKIPTVIDLVMYAYTFGAAGLFFPMLALLFWKRATAAGAFWSILLGGGSAIAWSLMGNPGGYSGSYIGWGVSFITLVLVSLITKHSPEEQIELFYE</sequence>
<feature type="transmembrane region" description="Helical" evidence="8">
    <location>
        <begin position="128"/>
        <end position="147"/>
    </location>
</feature>
<dbReference type="Pfam" id="PF00474">
    <property type="entry name" value="SSF"/>
    <property type="match status" value="1"/>
</dbReference>
<comment type="similarity">
    <text evidence="2 7">Belongs to the sodium:solute symporter (SSF) (TC 2.A.21) family.</text>
</comment>
<dbReference type="STRING" id="580340.Tlie_0338"/>
<dbReference type="GO" id="GO:0022857">
    <property type="term" value="F:transmembrane transporter activity"/>
    <property type="evidence" value="ECO:0007669"/>
    <property type="project" value="InterPro"/>
</dbReference>
<feature type="transmembrane region" description="Helical" evidence="8">
    <location>
        <begin position="425"/>
        <end position="443"/>
    </location>
</feature>
<dbReference type="PANTHER" id="PTHR48086">
    <property type="entry name" value="SODIUM/PROLINE SYMPORTER-RELATED"/>
    <property type="match status" value="1"/>
</dbReference>
<dbReference type="GO" id="GO:0005886">
    <property type="term" value="C:plasma membrane"/>
    <property type="evidence" value="ECO:0007669"/>
    <property type="project" value="TreeGrafter"/>
</dbReference>
<gene>
    <name evidence="9" type="ordered locus">Tlie_0338</name>
</gene>
<feature type="transmembrane region" description="Helical" evidence="8">
    <location>
        <begin position="48"/>
        <end position="73"/>
    </location>
</feature>
<dbReference type="InterPro" id="IPR001734">
    <property type="entry name" value="Na/solute_symporter"/>
</dbReference>
<evidence type="ECO:0000256" key="3">
    <source>
        <dbReference type="ARBA" id="ARBA00022448"/>
    </source>
</evidence>
<evidence type="ECO:0000256" key="1">
    <source>
        <dbReference type="ARBA" id="ARBA00004141"/>
    </source>
</evidence>